<proteinExistence type="predicted"/>
<evidence type="ECO:0000256" key="1">
    <source>
        <dbReference type="ARBA" id="ARBA00022729"/>
    </source>
</evidence>
<reference evidence="3 4" key="1">
    <citation type="submission" date="2019-12" db="EMBL/GenBank/DDBJ databases">
        <title>Paenibacillus sp. nov. sp. isolated from soil.</title>
        <authorList>
            <person name="Kim J."/>
            <person name="Jeong S.E."/>
            <person name="Jung H.S."/>
            <person name="Jeon C.O."/>
        </authorList>
    </citation>
    <scope>NUCLEOTIDE SEQUENCE [LARGE SCALE GENOMIC DNA]</scope>
    <source>
        <strain evidence="3 4">5J-6</strain>
    </source>
</reference>
<dbReference type="InterPro" id="IPR050490">
    <property type="entry name" value="Bact_solute-bd_prot1"/>
</dbReference>
<keyword evidence="1 2" id="KW-0732">Signal</keyword>
<dbReference type="PANTHER" id="PTHR43649:SF33">
    <property type="entry name" value="POLYGALACTURONAN_RHAMNOGALACTURONAN-BINDING PROTEIN YTCQ"/>
    <property type="match status" value="1"/>
</dbReference>
<organism evidence="3 4">
    <name type="scientific">Paenibacillus silvestris</name>
    <dbReference type="NCBI Taxonomy" id="2606219"/>
    <lineage>
        <taxon>Bacteria</taxon>
        <taxon>Bacillati</taxon>
        <taxon>Bacillota</taxon>
        <taxon>Bacilli</taxon>
        <taxon>Bacillales</taxon>
        <taxon>Paenibacillaceae</taxon>
        <taxon>Paenibacillus</taxon>
    </lineage>
</organism>
<sequence length="515" mass="56700">MKGTKRGMLALIVMVAATLTLSACSGGGTKGNGSGAQQAPGNAAETKPLDVSVLSIYYQKEPPSKDNTVLKEVEKRTNTNLNITWVAPNNFSEKVNVTLASGDLPDLMLVTDIANASFRTMAKQGAFWDLTEMIKGYPNLMKFPDITFANTKIEGKLYGVPRVRPTEGNAQPLIRADWLSKLNLKMPETTEDLYQVMKAFKESAPDGQKDTIGLSGYVNQNDMGQFGFIENSFIGNSGKYKVVDGKITDMTFSPEMRQSLEWFRRAYKEGLIPQDFALLKHNQAKDLAFAGKAGIFPDKPNQEPAMVQGVASAVPGSKPDFAWMPSLTGPTGTKYAAKGNGHFGMFVISKKVPEDKVKKLLAFLDYGASDEGSELANYGMKDVHFNLQGDNRVLTDAAKNDPSFQFMQNIFMMFDKYANVALGMTPELTKRDKAYIDAAEKVSIASPLDGVTSPTAQKLGSDYDKKIQDMKTKVIMEKVTLGDWDQFVAGLKTDTNYMKMQEEYNTEYQKKVGSK</sequence>
<dbReference type="AlphaFoldDB" id="A0A6L8UU44"/>
<evidence type="ECO:0000313" key="3">
    <source>
        <dbReference type="EMBL" id="MZQ80852.1"/>
    </source>
</evidence>
<protein>
    <submittedName>
        <fullName evidence="3">Extracellular solute-binding protein</fullName>
    </submittedName>
</protein>
<name>A0A6L8UU44_9BACL</name>
<feature type="chain" id="PRO_5039392164" evidence="2">
    <location>
        <begin position="26"/>
        <end position="515"/>
    </location>
</feature>
<keyword evidence="4" id="KW-1185">Reference proteome</keyword>
<dbReference type="Gene3D" id="3.40.190.10">
    <property type="entry name" value="Periplasmic binding protein-like II"/>
    <property type="match status" value="2"/>
</dbReference>
<feature type="signal peptide" evidence="2">
    <location>
        <begin position="1"/>
        <end position="25"/>
    </location>
</feature>
<accession>A0A6L8UU44</accession>
<dbReference type="PANTHER" id="PTHR43649">
    <property type="entry name" value="ARABINOSE-BINDING PROTEIN-RELATED"/>
    <property type="match status" value="1"/>
</dbReference>
<dbReference type="SUPFAM" id="SSF53850">
    <property type="entry name" value="Periplasmic binding protein-like II"/>
    <property type="match status" value="1"/>
</dbReference>
<evidence type="ECO:0000313" key="4">
    <source>
        <dbReference type="Proteomes" id="UP000481087"/>
    </source>
</evidence>
<dbReference type="Proteomes" id="UP000481087">
    <property type="component" value="Unassembled WGS sequence"/>
</dbReference>
<evidence type="ECO:0000256" key="2">
    <source>
        <dbReference type="SAM" id="SignalP"/>
    </source>
</evidence>
<gene>
    <name evidence="3" type="ORF">GQF01_01695</name>
</gene>
<dbReference type="PROSITE" id="PS51257">
    <property type="entry name" value="PROKAR_LIPOPROTEIN"/>
    <property type="match status" value="1"/>
</dbReference>
<dbReference type="EMBL" id="WTUZ01000004">
    <property type="protein sequence ID" value="MZQ80852.1"/>
    <property type="molecule type" value="Genomic_DNA"/>
</dbReference>
<comment type="caution">
    <text evidence="3">The sequence shown here is derived from an EMBL/GenBank/DDBJ whole genome shotgun (WGS) entry which is preliminary data.</text>
</comment>
<dbReference type="RefSeq" id="WP_161405127.1">
    <property type="nucleotide sequence ID" value="NZ_WTUZ01000004.1"/>
</dbReference>